<name>X6LG43_RETFI</name>
<keyword evidence="4" id="KW-1185">Reference proteome</keyword>
<dbReference type="EMBL" id="ASPP01043191">
    <property type="protein sequence ID" value="ETN99699.1"/>
    <property type="molecule type" value="Genomic_DNA"/>
</dbReference>
<comment type="caution">
    <text evidence="3">The sequence shown here is derived from an EMBL/GenBank/DDBJ whole genome shotgun (WGS) entry which is preliminary data.</text>
</comment>
<feature type="transmembrane region" description="Helical" evidence="2">
    <location>
        <begin position="115"/>
        <end position="133"/>
    </location>
</feature>
<protein>
    <recommendedName>
        <fullName evidence="5">CUE domain-containing protein</fullName>
    </recommendedName>
</protein>
<evidence type="ECO:0000256" key="2">
    <source>
        <dbReference type="SAM" id="Phobius"/>
    </source>
</evidence>
<organism evidence="3 4">
    <name type="scientific">Reticulomyxa filosa</name>
    <dbReference type="NCBI Taxonomy" id="46433"/>
    <lineage>
        <taxon>Eukaryota</taxon>
        <taxon>Sar</taxon>
        <taxon>Rhizaria</taxon>
        <taxon>Retaria</taxon>
        <taxon>Foraminifera</taxon>
        <taxon>Monothalamids</taxon>
        <taxon>Reticulomyxidae</taxon>
        <taxon>Reticulomyxa</taxon>
    </lineage>
</organism>
<dbReference type="Proteomes" id="UP000023152">
    <property type="component" value="Unassembled WGS sequence"/>
</dbReference>
<keyword evidence="2" id="KW-0472">Membrane</keyword>
<evidence type="ECO:0000313" key="3">
    <source>
        <dbReference type="EMBL" id="ETN99699.1"/>
    </source>
</evidence>
<evidence type="ECO:0008006" key="5">
    <source>
        <dbReference type="Google" id="ProtNLM"/>
    </source>
</evidence>
<keyword evidence="2" id="KW-1133">Transmembrane helix</keyword>
<keyword evidence="2" id="KW-0812">Transmembrane</keyword>
<accession>X6LG43</accession>
<evidence type="ECO:0000256" key="1">
    <source>
        <dbReference type="SAM" id="MobiDB-lite"/>
    </source>
</evidence>
<feature type="non-terminal residue" evidence="3">
    <location>
        <position position="1"/>
    </location>
</feature>
<sequence length="263" mass="31048">KKILIFKNYKIRYFLKKKLEDSKMSLKFANGMFNEKRKMFEPFFLLIEEKHLLHLKESKLLINFLFEKLFLRFFVCGLKKKQNKIKTIVIEKSIILKRTYFSTFDVHIIGIQKKISTQFVHVTILTLFFFSPFSSPPPIVLVIFLKNISVVYKFVCICTRDDTKQERFAYKESGDLSGGMQHNTETNKNAKEIKALMTLFGDAIDESELKKRLEENNGNVVLVIEQLTSKLMHRETKESEEKEHSKEVEKKTEKVKKDEDNEN</sequence>
<dbReference type="AlphaFoldDB" id="X6LG43"/>
<reference evidence="3 4" key="1">
    <citation type="journal article" date="2013" name="Curr. Biol.">
        <title>The Genome of the Foraminiferan Reticulomyxa filosa.</title>
        <authorList>
            <person name="Glockner G."/>
            <person name="Hulsmann N."/>
            <person name="Schleicher M."/>
            <person name="Noegel A.A."/>
            <person name="Eichinger L."/>
            <person name="Gallinger C."/>
            <person name="Pawlowski J."/>
            <person name="Sierra R."/>
            <person name="Euteneuer U."/>
            <person name="Pillet L."/>
            <person name="Moustafa A."/>
            <person name="Platzer M."/>
            <person name="Groth M."/>
            <person name="Szafranski K."/>
            <person name="Schliwa M."/>
        </authorList>
    </citation>
    <scope>NUCLEOTIDE SEQUENCE [LARGE SCALE GENOMIC DNA]</scope>
</reference>
<feature type="region of interest" description="Disordered" evidence="1">
    <location>
        <begin position="232"/>
        <end position="263"/>
    </location>
</feature>
<dbReference type="CDD" id="cd14279">
    <property type="entry name" value="CUE"/>
    <property type="match status" value="1"/>
</dbReference>
<feature type="non-terminal residue" evidence="3">
    <location>
        <position position="263"/>
    </location>
</feature>
<evidence type="ECO:0000313" key="4">
    <source>
        <dbReference type="Proteomes" id="UP000023152"/>
    </source>
</evidence>
<proteinExistence type="predicted"/>
<gene>
    <name evidence="3" type="ORF">RFI_37771</name>
</gene>